<dbReference type="Proteomes" id="UP001138709">
    <property type="component" value="Unassembled WGS sequence"/>
</dbReference>
<sequence length="201" mass="20634">MMLAVLFLLAGLAMPVLAWRVLRRADRPGGGGASPRLLVTVPAGEETPRLTVQRGDAVVFGPVRAEWSAPPAMARLLGNPDREAGRPGSPVATGTYRVLGVADTAAALPGSGDAALDDRLRQAIGPTAMVLAPVADGAPILLHGLVAKEKGSAGGIAIPPSALDRLLGVLGDAQGIEVEVVRRRIQRSGWGVGGSRRRRGG</sequence>
<dbReference type="RefSeq" id="WP_211846916.1">
    <property type="nucleotide sequence ID" value="NZ_JAAEDL010000011.1"/>
</dbReference>
<evidence type="ECO:0000313" key="2">
    <source>
        <dbReference type="Proteomes" id="UP001138709"/>
    </source>
</evidence>
<protein>
    <submittedName>
        <fullName evidence="1">Uncharacterized protein</fullName>
    </submittedName>
</protein>
<proteinExistence type="predicted"/>
<organism evidence="1 2">
    <name type="scientific">Neoroseomonas eburnea</name>
    <dbReference type="NCBI Taxonomy" id="1346889"/>
    <lineage>
        <taxon>Bacteria</taxon>
        <taxon>Pseudomonadati</taxon>
        <taxon>Pseudomonadota</taxon>
        <taxon>Alphaproteobacteria</taxon>
        <taxon>Acetobacterales</taxon>
        <taxon>Acetobacteraceae</taxon>
        <taxon>Neoroseomonas</taxon>
    </lineage>
</organism>
<reference evidence="1" key="1">
    <citation type="submission" date="2020-01" db="EMBL/GenBank/DDBJ databases">
        <authorList>
            <person name="Rat A."/>
        </authorList>
    </citation>
    <scope>NUCLEOTIDE SEQUENCE</scope>
    <source>
        <strain evidence="1">LMG 31228</strain>
    </source>
</reference>
<keyword evidence="2" id="KW-1185">Reference proteome</keyword>
<dbReference type="EMBL" id="JAAEDL010000011">
    <property type="protein sequence ID" value="MBR0681386.1"/>
    <property type="molecule type" value="Genomic_DNA"/>
</dbReference>
<name>A0A9X9XCF0_9PROT</name>
<reference evidence="1" key="2">
    <citation type="journal article" date="2021" name="Syst. Appl. Microbiol.">
        <title>Roseomonas hellenica sp. nov., isolated from roots of wild-growing Alkanna tinctoria.</title>
        <authorList>
            <person name="Rat A."/>
            <person name="Naranjo H.D."/>
            <person name="Lebbe L."/>
            <person name="Cnockaert M."/>
            <person name="Krigas N."/>
            <person name="Grigoriadou K."/>
            <person name="Maloupa E."/>
            <person name="Willems A."/>
        </authorList>
    </citation>
    <scope>NUCLEOTIDE SEQUENCE</scope>
    <source>
        <strain evidence="1">LMG 31228</strain>
    </source>
</reference>
<accession>A0A9X9XCF0</accession>
<gene>
    <name evidence="1" type="ORF">GXW74_12895</name>
</gene>
<comment type="caution">
    <text evidence="1">The sequence shown here is derived from an EMBL/GenBank/DDBJ whole genome shotgun (WGS) entry which is preliminary data.</text>
</comment>
<dbReference type="AlphaFoldDB" id="A0A9X9XCF0"/>
<evidence type="ECO:0000313" key="1">
    <source>
        <dbReference type="EMBL" id="MBR0681386.1"/>
    </source>
</evidence>